<dbReference type="Gene3D" id="1.10.287.1490">
    <property type="match status" value="1"/>
</dbReference>
<dbReference type="InterPro" id="IPR029063">
    <property type="entry name" value="SAM-dependent_MTases_sf"/>
</dbReference>
<reference evidence="3" key="1">
    <citation type="submission" date="2014-08" db="EMBL/GenBank/DDBJ databases">
        <authorList>
            <person name="Edwards T."/>
        </authorList>
    </citation>
    <scope>NUCLEOTIDE SEQUENCE [LARGE SCALE GENOMIC DNA]</scope>
</reference>
<dbReference type="GO" id="GO:0008168">
    <property type="term" value="F:methyltransferase activity"/>
    <property type="evidence" value="ECO:0007669"/>
    <property type="project" value="UniProtKB-KW"/>
</dbReference>
<dbReference type="SUPFAM" id="SSF57997">
    <property type="entry name" value="Tropomyosin"/>
    <property type="match status" value="1"/>
</dbReference>
<name>A0A0K2VWU9_MESPL</name>
<dbReference type="EMBL" id="CCND01000012">
    <property type="protein sequence ID" value="CDX55511.1"/>
    <property type="molecule type" value="Genomic_DNA"/>
</dbReference>
<evidence type="ECO:0000313" key="3">
    <source>
        <dbReference type="Proteomes" id="UP000182888"/>
    </source>
</evidence>
<accession>A0A0K2VWU9</accession>
<dbReference type="GO" id="GO:0032259">
    <property type="term" value="P:methylation"/>
    <property type="evidence" value="ECO:0007669"/>
    <property type="project" value="UniProtKB-KW"/>
</dbReference>
<evidence type="ECO:0000256" key="1">
    <source>
        <dbReference type="SAM" id="Coils"/>
    </source>
</evidence>
<dbReference type="Proteomes" id="UP000182888">
    <property type="component" value="Unassembled WGS sequence"/>
</dbReference>
<evidence type="ECO:0000313" key="2">
    <source>
        <dbReference type="EMBL" id="CDX55511.1"/>
    </source>
</evidence>
<dbReference type="Gene3D" id="3.40.50.150">
    <property type="entry name" value="Vaccinia Virus protein VP39"/>
    <property type="match status" value="1"/>
</dbReference>
<protein>
    <submittedName>
        <fullName evidence="2">Methyltransferase type 11</fullName>
    </submittedName>
</protein>
<feature type="coiled-coil region" evidence="1">
    <location>
        <begin position="285"/>
        <end position="347"/>
    </location>
</feature>
<organism evidence="2 3">
    <name type="scientific">Mesorhizobium plurifarium</name>
    <dbReference type="NCBI Taxonomy" id="69974"/>
    <lineage>
        <taxon>Bacteria</taxon>
        <taxon>Pseudomonadati</taxon>
        <taxon>Pseudomonadota</taxon>
        <taxon>Alphaproteobacteria</taxon>
        <taxon>Hyphomicrobiales</taxon>
        <taxon>Phyllobacteriaceae</taxon>
        <taxon>Mesorhizobium</taxon>
    </lineage>
</organism>
<dbReference type="Pfam" id="PF13489">
    <property type="entry name" value="Methyltransf_23"/>
    <property type="match status" value="1"/>
</dbReference>
<gene>
    <name evidence="2" type="ORF">MPL1032_20145</name>
</gene>
<dbReference type="CDD" id="cd02440">
    <property type="entry name" value="AdoMet_MTases"/>
    <property type="match status" value="1"/>
</dbReference>
<keyword evidence="2" id="KW-0808">Transferase</keyword>
<sequence length="372" mass="40858">MKKSFDDLYKAFEDRFRGSRELVKDRLQIYQPLLAQVPRPAEGQPFAIDLGCGRGEWLEVLAEAGLDATGVDTNARMTQEATDNGLKIELQDALEHLVGKPDNSVALISAFHMVEHVPTDYLINLLDECQRVLTEDGLLILETPNPENISVGTHTFHFDPTHKSPLPPALLEFLVGQAGFEETAIVRLNGAPMIEAGPMERSVHLMFDVARDYACVARKRAKEGPEALAGFVQKASQQHPADTGQIRQWLRSADDEIAGLSAARAELTSHTDQLHQRIAGFTDQAQSMQNEIDGFRDAIASLADRTGGLKAEVTSLAHRTGSLEAEVASLARRKDILEAEIALAHQKLSAFESTIVQKLIRRVSGLISKLSK</sequence>
<proteinExistence type="predicted"/>
<dbReference type="SUPFAM" id="SSF53335">
    <property type="entry name" value="S-adenosyl-L-methionine-dependent methyltransferases"/>
    <property type="match status" value="1"/>
</dbReference>
<dbReference type="PANTHER" id="PTHR43861">
    <property type="entry name" value="TRANS-ACONITATE 2-METHYLTRANSFERASE-RELATED"/>
    <property type="match status" value="1"/>
</dbReference>
<keyword evidence="2" id="KW-0489">Methyltransferase</keyword>
<keyword evidence="1" id="KW-0175">Coiled coil</keyword>
<dbReference type="AlphaFoldDB" id="A0A0K2VWU9"/>